<reference evidence="6 7" key="2">
    <citation type="submission" date="2017-10" db="EMBL/GenBank/DDBJ databases">
        <authorList>
            <person name="Banno H."/>
            <person name="Chua N.-H."/>
        </authorList>
    </citation>
    <scope>NUCLEOTIDE SEQUENCE [LARGE SCALE GENOMIC DNA]</scope>
    <source>
        <strain evidence="6 7">JK623</strain>
    </source>
</reference>
<evidence type="ECO:0000313" key="6">
    <source>
        <dbReference type="EMBL" id="PHU37159.1"/>
    </source>
</evidence>
<gene>
    <name evidence="6" type="ORF">CSX02_09090</name>
</gene>
<evidence type="ECO:0000256" key="4">
    <source>
        <dbReference type="ARBA" id="ARBA00023163"/>
    </source>
</evidence>
<dbReference type="SMART" id="SM00354">
    <property type="entry name" value="HTH_LACI"/>
    <property type="match status" value="1"/>
</dbReference>
<protein>
    <submittedName>
        <fullName evidence="6">LacI family transcriptional regulator</fullName>
    </submittedName>
</protein>
<evidence type="ECO:0000256" key="1">
    <source>
        <dbReference type="ARBA" id="ARBA00022491"/>
    </source>
</evidence>
<name>A0A2G3E1P7_9FIRM</name>
<dbReference type="GO" id="GO:0003700">
    <property type="term" value="F:DNA-binding transcription factor activity"/>
    <property type="evidence" value="ECO:0007669"/>
    <property type="project" value="TreeGrafter"/>
</dbReference>
<evidence type="ECO:0000313" key="7">
    <source>
        <dbReference type="Proteomes" id="UP000224563"/>
    </source>
</evidence>
<keyword evidence="7" id="KW-1185">Reference proteome</keyword>
<keyword evidence="1" id="KW-0678">Repressor</keyword>
<sequence length="351" mass="39920">MSKKRVTVQDIADELGLSRNTVSKAINGTGSIAEDTKQKIFQTAAQLGYKQFAMPAAIVPETKSSPILPRHKEISLFTHTLLGQSHFGSKLLDSFQQRIGEYGYILTVYMIRDYEIQNLCLPINFNPERSDGIMCLEVFSESYSQFLSSQKIPLLFVDTVVNHMDLNLLADCIYMENRTSSYRMLKSLVQNGCKHISFVGDRMHCHSFYERWSAYCQIHTDYNLQLEMDCCILDADSELYFDLDWLTEKLKALPHMPEAFFCANDSLAIAIMKALRQLNYKIPDDVMVCGFDNSTEATVVEPPLTTVQIPSSSMGYIAADTLISRIDHPATPFRTTYIKTDVIFRESTKQK</sequence>
<keyword evidence="3" id="KW-0238">DNA-binding</keyword>
<dbReference type="AlphaFoldDB" id="A0A2G3E1P7"/>
<evidence type="ECO:0000256" key="3">
    <source>
        <dbReference type="ARBA" id="ARBA00023125"/>
    </source>
</evidence>
<dbReference type="InterPro" id="IPR046335">
    <property type="entry name" value="LacI/GalR-like_sensor"/>
</dbReference>
<dbReference type="CDD" id="cd19974">
    <property type="entry name" value="PBP1_LacI-like"/>
    <property type="match status" value="1"/>
</dbReference>
<dbReference type="Gene3D" id="1.10.260.40">
    <property type="entry name" value="lambda repressor-like DNA-binding domains"/>
    <property type="match status" value="1"/>
</dbReference>
<reference evidence="6 7" key="1">
    <citation type="submission" date="2017-10" db="EMBL/GenBank/DDBJ databases">
        <title>Resolving the taxonomy of Roseburia spp., Eubacterium rectale and Agathobacter spp. through phylogenomic analysis.</title>
        <authorList>
            <person name="Sheridan P.O."/>
            <person name="Walker A.W."/>
            <person name="Duncan S.H."/>
            <person name="Scott K.P."/>
            <person name="Toole P.W.O."/>
            <person name="Luis P."/>
            <person name="Flint H.J."/>
        </authorList>
    </citation>
    <scope>NUCLEOTIDE SEQUENCE [LARGE SCALE GENOMIC DNA]</scope>
    <source>
        <strain evidence="6 7">JK623</strain>
    </source>
</reference>
<dbReference type="EMBL" id="PDYG01000074">
    <property type="protein sequence ID" value="PHU37159.1"/>
    <property type="molecule type" value="Genomic_DNA"/>
</dbReference>
<dbReference type="SUPFAM" id="SSF53822">
    <property type="entry name" value="Periplasmic binding protein-like I"/>
    <property type="match status" value="1"/>
</dbReference>
<keyword evidence="2" id="KW-0805">Transcription regulation</keyword>
<dbReference type="Gene3D" id="3.40.50.2300">
    <property type="match status" value="2"/>
</dbReference>
<dbReference type="Pfam" id="PF13377">
    <property type="entry name" value="Peripla_BP_3"/>
    <property type="match status" value="1"/>
</dbReference>
<dbReference type="PROSITE" id="PS50932">
    <property type="entry name" value="HTH_LACI_2"/>
    <property type="match status" value="1"/>
</dbReference>
<feature type="domain" description="HTH lacI-type" evidence="5">
    <location>
        <begin position="6"/>
        <end position="50"/>
    </location>
</feature>
<accession>A0A2G3E1P7</accession>
<dbReference type="GO" id="GO:0000976">
    <property type="term" value="F:transcription cis-regulatory region binding"/>
    <property type="evidence" value="ECO:0007669"/>
    <property type="project" value="TreeGrafter"/>
</dbReference>
<dbReference type="InterPro" id="IPR028082">
    <property type="entry name" value="Peripla_BP_I"/>
</dbReference>
<dbReference type="InterPro" id="IPR010982">
    <property type="entry name" value="Lambda_DNA-bd_dom_sf"/>
</dbReference>
<dbReference type="CDD" id="cd01392">
    <property type="entry name" value="HTH_LacI"/>
    <property type="match status" value="1"/>
</dbReference>
<dbReference type="PANTHER" id="PTHR30146">
    <property type="entry name" value="LACI-RELATED TRANSCRIPTIONAL REPRESSOR"/>
    <property type="match status" value="1"/>
</dbReference>
<keyword evidence="4" id="KW-0804">Transcription</keyword>
<evidence type="ECO:0000259" key="5">
    <source>
        <dbReference type="PROSITE" id="PS50932"/>
    </source>
</evidence>
<organism evidence="6 7">
    <name type="scientific">Agathobacter ruminis</name>
    <dbReference type="NCBI Taxonomy" id="1712665"/>
    <lineage>
        <taxon>Bacteria</taxon>
        <taxon>Bacillati</taxon>
        <taxon>Bacillota</taxon>
        <taxon>Clostridia</taxon>
        <taxon>Lachnospirales</taxon>
        <taxon>Lachnospiraceae</taxon>
        <taxon>Agathobacter</taxon>
    </lineage>
</organism>
<proteinExistence type="predicted"/>
<dbReference type="InterPro" id="IPR000843">
    <property type="entry name" value="HTH_LacI"/>
</dbReference>
<evidence type="ECO:0000256" key="2">
    <source>
        <dbReference type="ARBA" id="ARBA00023015"/>
    </source>
</evidence>
<dbReference type="SUPFAM" id="SSF47413">
    <property type="entry name" value="lambda repressor-like DNA-binding domains"/>
    <property type="match status" value="1"/>
</dbReference>
<dbReference type="PANTHER" id="PTHR30146:SF148">
    <property type="entry name" value="HTH-TYPE TRANSCRIPTIONAL REPRESSOR PURR-RELATED"/>
    <property type="match status" value="1"/>
</dbReference>
<dbReference type="RefSeq" id="WP_099386450.1">
    <property type="nucleotide sequence ID" value="NZ_JANSWH010000072.1"/>
</dbReference>
<dbReference type="Pfam" id="PF00356">
    <property type="entry name" value="LacI"/>
    <property type="match status" value="1"/>
</dbReference>
<comment type="caution">
    <text evidence="6">The sequence shown here is derived from an EMBL/GenBank/DDBJ whole genome shotgun (WGS) entry which is preliminary data.</text>
</comment>
<dbReference type="Proteomes" id="UP000224563">
    <property type="component" value="Unassembled WGS sequence"/>
</dbReference>